<dbReference type="PROSITE" id="PS50245">
    <property type="entry name" value="CAP_GLY_2"/>
    <property type="match status" value="1"/>
</dbReference>
<keyword evidence="11 20" id="KW-0689">Ribosomal protein</keyword>
<dbReference type="InterPro" id="IPR036859">
    <property type="entry name" value="CAP-Gly_dom_sf"/>
</dbReference>
<evidence type="ECO:0000256" key="19">
    <source>
        <dbReference type="ARBA" id="ARBA00035338"/>
    </source>
</evidence>
<evidence type="ECO:0000313" key="22">
    <source>
        <dbReference type="EnsemblMetazoa" id="PPA01310.1"/>
    </source>
</evidence>
<dbReference type="Gene3D" id="1.10.418.10">
    <property type="entry name" value="Calponin-like domain"/>
    <property type="match status" value="2"/>
</dbReference>
<dbReference type="Pfam" id="PF00307">
    <property type="entry name" value="CH"/>
    <property type="match status" value="2"/>
</dbReference>
<dbReference type="FunFam" id="1.10.418.10:FF:000011">
    <property type="entry name" value="Parvin, beta"/>
    <property type="match status" value="1"/>
</dbReference>
<evidence type="ECO:0000256" key="5">
    <source>
        <dbReference type="ARBA" id="ARBA00007803"/>
    </source>
</evidence>
<dbReference type="CDD" id="cd21304">
    <property type="entry name" value="CH_PARVA_B_rpt1"/>
    <property type="match status" value="1"/>
</dbReference>
<dbReference type="GO" id="GO:0006412">
    <property type="term" value="P:translation"/>
    <property type="evidence" value="ECO:0007669"/>
    <property type="project" value="InterPro"/>
</dbReference>
<dbReference type="InterPro" id="IPR038464">
    <property type="entry name" value="Ribosomal_eL38_sf"/>
</dbReference>
<dbReference type="Gene3D" id="3.80.10.10">
    <property type="entry name" value="Ribonuclease Inhibitor"/>
    <property type="match status" value="2"/>
</dbReference>
<dbReference type="InterPro" id="IPR001611">
    <property type="entry name" value="Leu-rich_rpt"/>
</dbReference>
<evidence type="ECO:0000256" key="14">
    <source>
        <dbReference type="ARBA" id="ARBA00023212"/>
    </source>
</evidence>
<dbReference type="GO" id="GO:0043014">
    <property type="term" value="F:alpha-tubulin binding"/>
    <property type="evidence" value="ECO:0000318"/>
    <property type="project" value="GO_Central"/>
</dbReference>
<dbReference type="PANTHER" id="PTHR12114">
    <property type="entry name" value="PARVIN"/>
    <property type="match status" value="1"/>
</dbReference>
<dbReference type="GO" id="GO:0003779">
    <property type="term" value="F:actin binding"/>
    <property type="evidence" value="ECO:0007669"/>
    <property type="project" value="UniProtKB-KW"/>
</dbReference>
<dbReference type="FunFam" id="2.30.30.190:FF:000016">
    <property type="entry name" value="Tubulin-folding cofactor E"/>
    <property type="match status" value="1"/>
</dbReference>
<keyword evidence="14" id="KW-0206">Cytoskeleton</keyword>
<dbReference type="InterPro" id="IPR032675">
    <property type="entry name" value="LRR_dom_sf"/>
</dbReference>
<dbReference type="Gene3D" id="2.30.30.190">
    <property type="entry name" value="CAP Gly-rich-like domain"/>
    <property type="match status" value="1"/>
</dbReference>
<dbReference type="GO" id="GO:1990904">
    <property type="term" value="C:ribonucleoprotein complex"/>
    <property type="evidence" value="ECO:0007669"/>
    <property type="project" value="UniProtKB-KW"/>
</dbReference>
<evidence type="ECO:0000256" key="8">
    <source>
        <dbReference type="ARBA" id="ARBA00022614"/>
    </source>
</evidence>
<accession>A0A2A6BWG3</accession>
<dbReference type="GO" id="GO:0000226">
    <property type="term" value="P:microtubule cytoskeleton organization"/>
    <property type="evidence" value="ECO:0000318"/>
    <property type="project" value="GO_Central"/>
</dbReference>
<feature type="region of interest" description="Disordered" evidence="21">
    <location>
        <begin position="914"/>
        <end position="933"/>
    </location>
</feature>
<evidence type="ECO:0000256" key="13">
    <source>
        <dbReference type="ARBA" id="ARBA00023203"/>
    </source>
</evidence>
<dbReference type="GO" id="GO:0007155">
    <property type="term" value="P:cell adhesion"/>
    <property type="evidence" value="ECO:0007669"/>
    <property type="project" value="UniProtKB-KW"/>
</dbReference>
<gene>
    <name evidence="22" type="primary">WBGene00090864</name>
</gene>
<dbReference type="GO" id="GO:0003735">
    <property type="term" value="F:structural constituent of ribosome"/>
    <property type="evidence" value="ECO:0007669"/>
    <property type="project" value="InterPro"/>
</dbReference>
<dbReference type="GO" id="GO:0030017">
    <property type="term" value="C:sarcomere"/>
    <property type="evidence" value="ECO:0007669"/>
    <property type="project" value="UniProtKB-SubCell"/>
</dbReference>
<dbReference type="GO" id="GO:0007023">
    <property type="term" value="P:post-chaperonin tubulin folding pathway"/>
    <property type="evidence" value="ECO:0000318"/>
    <property type="project" value="GO_Central"/>
</dbReference>
<dbReference type="GO" id="GO:0005840">
    <property type="term" value="C:ribosome"/>
    <property type="evidence" value="ECO:0007669"/>
    <property type="project" value="UniProtKB-KW"/>
</dbReference>
<organism evidence="22 23">
    <name type="scientific">Pristionchus pacificus</name>
    <name type="common">Parasitic nematode worm</name>
    <dbReference type="NCBI Taxonomy" id="54126"/>
    <lineage>
        <taxon>Eukaryota</taxon>
        <taxon>Metazoa</taxon>
        <taxon>Ecdysozoa</taxon>
        <taxon>Nematoda</taxon>
        <taxon>Chromadorea</taxon>
        <taxon>Rhabditida</taxon>
        <taxon>Rhabditina</taxon>
        <taxon>Diplogasteromorpha</taxon>
        <taxon>Diplogasteroidea</taxon>
        <taxon>Neodiplogasteridae</taxon>
        <taxon>Pristionchus</taxon>
    </lineage>
</organism>
<dbReference type="Gene3D" id="3.10.20.90">
    <property type="entry name" value="Phosphatidylinositol 3-kinase Catalytic Subunit, Chain A, domain 1"/>
    <property type="match status" value="1"/>
</dbReference>
<dbReference type="Gene3D" id="3.30.720.90">
    <property type="match status" value="1"/>
</dbReference>
<dbReference type="Pfam" id="PF01302">
    <property type="entry name" value="CAP_GLY"/>
    <property type="match status" value="1"/>
</dbReference>
<dbReference type="PROSITE" id="PS50021">
    <property type="entry name" value="CH"/>
    <property type="match status" value="2"/>
</dbReference>
<dbReference type="SUPFAM" id="SSF52058">
    <property type="entry name" value="L domain-like"/>
    <property type="match status" value="1"/>
</dbReference>
<dbReference type="AlphaFoldDB" id="A0A2A6BWG3"/>
<dbReference type="Gene3D" id="1.10.472.10">
    <property type="entry name" value="Cyclin-like"/>
    <property type="match status" value="1"/>
</dbReference>
<dbReference type="Proteomes" id="UP000005239">
    <property type="component" value="Unassembled WGS sequence"/>
</dbReference>
<evidence type="ECO:0000256" key="9">
    <source>
        <dbReference type="ARBA" id="ARBA00022737"/>
    </source>
</evidence>
<evidence type="ECO:0000256" key="2">
    <source>
        <dbReference type="ARBA" id="ARBA00004245"/>
    </source>
</evidence>
<dbReference type="PROSITE" id="PS51450">
    <property type="entry name" value="LRR"/>
    <property type="match status" value="1"/>
</dbReference>
<dbReference type="SMART" id="SM01052">
    <property type="entry name" value="CAP_GLY"/>
    <property type="match status" value="1"/>
</dbReference>
<keyword evidence="13" id="KW-0009">Actin-binding</keyword>
<dbReference type="SUPFAM" id="SSF47576">
    <property type="entry name" value="Calponin-homology domain, CH-domain"/>
    <property type="match status" value="2"/>
</dbReference>
<dbReference type="GO" id="GO:0007021">
    <property type="term" value="P:tubulin complex assembly"/>
    <property type="evidence" value="ECO:0000318"/>
    <property type="project" value="GO_Central"/>
</dbReference>
<evidence type="ECO:0000256" key="12">
    <source>
        <dbReference type="ARBA" id="ARBA00023186"/>
    </source>
</evidence>
<dbReference type="SUPFAM" id="SSF47954">
    <property type="entry name" value="Cyclin-like"/>
    <property type="match status" value="1"/>
</dbReference>
<dbReference type="GO" id="GO:0005856">
    <property type="term" value="C:cytoskeleton"/>
    <property type="evidence" value="ECO:0007669"/>
    <property type="project" value="UniProtKB-SubCell"/>
</dbReference>
<evidence type="ECO:0000256" key="7">
    <source>
        <dbReference type="ARBA" id="ARBA00022490"/>
    </source>
</evidence>
<evidence type="ECO:0000256" key="11">
    <source>
        <dbReference type="ARBA" id="ARBA00022980"/>
    </source>
</evidence>
<dbReference type="EnsemblMetazoa" id="PPA01310.1">
    <property type="protein sequence ID" value="PPA01310.1"/>
    <property type="gene ID" value="WBGene00090864"/>
</dbReference>
<evidence type="ECO:0000256" key="18">
    <source>
        <dbReference type="ARBA" id="ARBA00035235"/>
    </source>
</evidence>
<dbReference type="InterPro" id="IPR001715">
    <property type="entry name" value="CH_dom"/>
</dbReference>
<keyword evidence="23" id="KW-1185">Reference proteome</keyword>
<accession>A0A8R1U2E6</accession>
<keyword evidence="15 20" id="KW-0687">Ribonucleoprotein</keyword>
<evidence type="ECO:0000256" key="1">
    <source>
        <dbReference type="ARBA" id="ARBA00004204"/>
    </source>
</evidence>
<dbReference type="InterPro" id="IPR036915">
    <property type="entry name" value="Cyclin-like_sf"/>
</dbReference>
<dbReference type="InterPro" id="IPR028433">
    <property type="entry name" value="Parvin"/>
</dbReference>
<dbReference type="FunFam" id="3.30.720.90:FF:000001">
    <property type="entry name" value="60S ribosomal protein L38"/>
    <property type="match status" value="1"/>
</dbReference>
<reference evidence="23" key="1">
    <citation type="journal article" date="2008" name="Nat. Genet.">
        <title>The Pristionchus pacificus genome provides a unique perspective on nematode lifestyle and parasitism.</title>
        <authorList>
            <person name="Dieterich C."/>
            <person name="Clifton S.W."/>
            <person name="Schuster L.N."/>
            <person name="Chinwalla A."/>
            <person name="Delehaunty K."/>
            <person name="Dinkelacker I."/>
            <person name="Fulton L."/>
            <person name="Fulton R."/>
            <person name="Godfrey J."/>
            <person name="Minx P."/>
            <person name="Mitreva M."/>
            <person name="Roeseler W."/>
            <person name="Tian H."/>
            <person name="Witte H."/>
            <person name="Yang S.P."/>
            <person name="Wilson R.K."/>
            <person name="Sommer R.J."/>
        </authorList>
    </citation>
    <scope>NUCLEOTIDE SEQUENCE [LARGE SCALE GENOMIC DNA]</scope>
    <source>
        <strain evidence="23">PS312</strain>
    </source>
</reference>
<keyword evidence="12" id="KW-0143">Chaperone</keyword>
<comment type="similarity">
    <text evidence="4">Belongs to the TBCE family.</text>
</comment>
<keyword evidence="8" id="KW-0433">Leucine-rich repeat</keyword>
<dbReference type="GO" id="GO:0005737">
    <property type="term" value="C:cytoplasm"/>
    <property type="evidence" value="ECO:0000318"/>
    <property type="project" value="GO_Central"/>
</dbReference>
<dbReference type="InterPro" id="IPR048053">
    <property type="entry name" value="Cyclin-Q_second_cyclin_box"/>
</dbReference>
<evidence type="ECO:0000256" key="20">
    <source>
        <dbReference type="RuleBase" id="RU003445"/>
    </source>
</evidence>
<keyword evidence="9" id="KW-0677">Repeat</keyword>
<comment type="subcellular location">
    <subcellularLocation>
        <location evidence="2">Cytoplasm</location>
        <location evidence="2">Cytoskeleton</location>
    </subcellularLocation>
    <subcellularLocation>
        <location evidence="1">Cytoplasm</location>
        <location evidence="1">Myofibril</location>
        <location evidence="1">Sarcomere</location>
    </subcellularLocation>
</comment>
<dbReference type="PANTHER" id="PTHR12114:SF4">
    <property type="entry name" value="GH23568P"/>
    <property type="match status" value="1"/>
</dbReference>
<evidence type="ECO:0000313" key="23">
    <source>
        <dbReference type="Proteomes" id="UP000005239"/>
    </source>
</evidence>
<proteinExistence type="inferred from homology"/>
<evidence type="ECO:0000256" key="3">
    <source>
        <dbReference type="ARBA" id="ARBA00005666"/>
    </source>
</evidence>
<dbReference type="InterPro" id="IPR036872">
    <property type="entry name" value="CH_dom_sf"/>
</dbReference>
<evidence type="ECO:0000256" key="6">
    <source>
        <dbReference type="ARBA" id="ARBA00015004"/>
    </source>
</evidence>
<sequence length="1248" mass="140149">MYAYSASVPLPVPLASVPVAITIAIPVVALARPIPLSFALLVATIALLRARATAMTRDNNKADSCFVKFENIAESELNGSHIRKVASDFDTILSSSSLLAGICALADARLLIDFESGMEVGARVQVGSDKATVRYIGQVDGVRGDWVGVEWDDPSRGKHDGTVKDRRYFTTKHPTGGSLVRPNLVSLGEDLESAVSSRYGSDENADDFMLGTKRVEMVGLEKGRQRNLSALRVIVLDNMTVNGAVREGSDPLFPRCIEVNLYGNLLRRWRDVVDILAHMPRCEELVLSANFLEEIPSGSAVLEGVERHLSVLRVTLNRCRLDEGTIARCLGLFPRIEELYAASNGMCSFGRSFLLPSSLTLIDLEDNGIAAFEDIGALEELPNLAKLSLARCRLRSVRIAGPHAFPVLHTLNLKGNDISDWESIAQLRQLAALATLYVDFERFHAEFGMDPREVITAKLPSLRNLERCELSVIERRSAEIRYLNKYSALSEERKRGEQHVEDLERLEKEHGAPVLDNARAKQMAIVRISFVMGEKTLPERSLPTSLTIQKVLDMARKLFKLGREEQIVAALDQNGFLIDLEYVMRPLAFYEPQNGDLIRIHTCFLVICASLISICKYAKLPVLMHGKRRSEVDNASTKREKREVVTQPQCVNLSDDDEEEDERIQIPPRDLYAFMIQIAAMMIGMKYEEERDIGIKKVCHAAQSLVSSQILTDNCEEVSMLATGVGRLEYVCVREVAFKLNYDHPHTHLALMLQSLEPWMPEQFVKYPIKDTAATLLRDAYICPELIVQHAPKQFAIAIASLALKAHDVSVPQAKSDWYEAFSSMTRKELRAVETDIVENVFGIQDIKDFLLKARRKDAKSVTIKKNKENVKFKVRTSRFLFTLVIQDKEKADKLKASLPPGLQSESFVDKLAGTLTRKKKPQPEGERDEENEALEIEQEGRDALEACIIPTLAKDVRLDEGEERRFLTAEAAHDPRFLEVIRLLIHWLNDELASERIVIKHIQEDLYDGQVLQKLLEKLQNIKIEVPEVSQSEEGQRQKLQMVVQTANRLLQGGAQHEQPKWTAEQIHGKDIIAITQMLIALALHYRAPIRFPEHVSAGAIIAVKQNGQTLTRTVNEPLTTTQTELGLKGERDAFDTLFDYGPDKLAHVKTSLLAFCNKHLNKINLEDGVFLILLMGLLEGYFVPLHCFQLQVSSYEGKLRNVGFAFKLMQDAGLPKPRSRAADIANGDLKCTLRLLHQLFTKYKHV</sequence>
<reference evidence="22" key="2">
    <citation type="submission" date="2022-06" db="UniProtKB">
        <authorList>
            <consortium name="EnsemblMetazoa"/>
        </authorList>
    </citation>
    <scope>IDENTIFICATION</scope>
    <source>
        <strain evidence="22">PS312</strain>
    </source>
</reference>
<evidence type="ECO:0000256" key="15">
    <source>
        <dbReference type="ARBA" id="ARBA00023274"/>
    </source>
</evidence>
<comment type="similarity">
    <text evidence="3">Belongs to the parvin family.</text>
</comment>
<dbReference type="FunFam" id="1.10.418.10:FF:000015">
    <property type="entry name" value="Parvin beta"/>
    <property type="match status" value="1"/>
</dbReference>
<dbReference type="InterPro" id="IPR000938">
    <property type="entry name" value="CAP-Gly_domain"/>
</dbReference>
<evidence type="ECO:0000256" key="21">
    <source>
        <dbReference type="SAM" id="MobiDB-lite"/>
    </source>
</evidence>
<dbReference type="CDD" id="cd20535">
    <property type="entry name" value="CYCLIN_CCNM_CCNQ_rpt2"/>
    <property type="match status" value="1"/>
</dbReference>
<evidence type="ECO:0000256" key="10">
    <source>
        <dbReference type="ARBA" id="ARBA00022889"/>
    </source>
</evidence>
<dbReference type="SUPFAM" id="SSF74924">
    <property type="entry name" value="Cap-Gly domain"/>
    <property type="match status" value="1"/>
</dbReference>
<evidence type="ECO:0000256" key="16">
    <source>
        <dbReference type="ARBA" id="ARBA00026055"/>
    </source>
</evidence>
<name>A0A2A6BWG3_PRIPA</name>
<comment type="subunit">
    <text evidence="16">Supercomplex made of cofactors A to E. Cofactors A and D function by capturing and stabilizing tubulin in a quasi-native conformation. Cofactor E binds to the cofactor D-tubulin complex; interaction with cofactor C then causes the release of tubulin polypeptides that are committed to the native state.</text>
</comment>
<dbReference type="CDD" id="cd21306">
    <property type="entry name" value="CH_PARVA_B_rpt2"/>
    <property type="match status" value="1"/>
</dbReference>
<dbReference type="GO" id="GO:0030036">
    <property type="term" value="P:actin cytoskeleton organization"/>
    <property type="evidence" value="ECO:0007669"/>
    <property type="project" value="InterPro"/>
</dbReference>
<keyword evidence="7" id="KW-0963">Cytoplasm</keyword>
<protein>
    <recommendedName>
        <fullName evidence="18">Large ribosomal subunit protein eL38</fullName>
    </recommendedName>
    <alternativeName>
        <fullName evidence="19">60S ribosomal protein L38</fullName>
    </alternativeName>
    <alternativeName>
        <fullName evidence="17">Tubulin-folding cofactor E</fullName>
    </alternativeName>
    <alternativeName>
        <fullName evidence="6">Tubulin-specific chaperone E</fullName>
    </alternativeName>
</protein>
<evidence type="ECO:0000256" key="17">
    <source>
        <dbReference type="ARBA" id="ARBA00030180"/>
    </source>
</evidence>
<evidence type="ECO:0000256" key="4">
    <source>
        <dbReference type="ARBA" id="ARBA00006286"/>
    </source>
</evidence>
<comment type="similarity">
    <text evidence="5 20">Belongs to the eukaryotic ribosomal protein eL38 family.</text>
</comment>
<dbReference type="PROSITE" id="PS00845">
    <property type="entry name" value="CAP_GLY_1"/>
    <property type="match status" value="1"/>
</dbReference>
<keyword evidence="10" id="KW-0130">Cell adhesion</keyword>
<dbReference type="Pfam" id="PF01781">
    <property type="entry name" value="Ribosomal_L38e"/>
    <property type="match status" value="1"/>
</dbReference>
<dbReference type="InterPro" id="IPR002675">
    <property type="entry name" value="Ribosomal_eL38"/>
</dbReference>